<dbReference type="STRING" id="392421.SAMN04488694_1572"/>
<reference evidence="4 5" key="1">
    <citation type="submission" date="2016-10" db="EMBL/GenBank/DDBJ databases">
        <authorList>
            <person name="Varghese N."/>
            <person name="Submissions S."/>
        </authorList>
    </citation>
    <scope>NUCLEOTIDE SEQUENCE [LARGE SCALE GENOMIC DNA]</scope>
    <source>
        <strain evidence="2 5">CDM_1</strain>
        <strain evidence="4">CDM_6</strain>
    </source>
</reference>
<sequence>MNPGHAIQLRTQFEERIAVPYLQAVATTDETYVRNSMWIDVNIDVGDETLRLKGTTDPVITDADGDPLLVTEIKSTSSLDHLSSPKPHHKAQLHAYLYGLTREYDYTIHDGLVLYGSRKTMDVKAFHVPFDESFWMDTVVGWMQTQTEYRDAECLPPADPSFGWECDFCSYRNRCGQADTPYLDYGPVGLLPVFTGYREAQLVEYLDAYEAAGAKLTPTLANEFPKLASEYGNYDWHCIGCNSSFAWDAVDVNDSDDPPVCPICIEKGDFVTLSGPEPDDQLQGGG</sequence>
<reference evidence="3" key="2">
    <citation type="submission" date="2016-10" db="EMBL/GenBank/DDBJ databases">
        <authorList>
            <person name="de Groot N.N."/>
        </authorList>
    </citation>
    <scope>NUCLEOTIDE SEQUENCE [LARGE SCALE GENOMIC DNA]</scope>
    <source>
        <strain evidence="3">CDM_6</strain>
    </source>
</reference>
<dbReference type="InterPro" id="IPR038726">
    <property type="entry name" value="PDDEXK_AddAB-type"/>
</dbReference>
<protein>
    <submittedName>
        <fullName evidence="3">PD-(D/E)XK nuclease superfamily protein</fullName>
    </submittedName>
</protein>
<organism evidence="3 4">
    <name type="scientific">Natrinema hispanicum</name>
    <dbReference type="NCBI Taxonomy" id="392421"/>
    <lineage>
        <taxon>Archaea</taxon>
        <taxon>Methanobacteriati</taxon>
        <taxon>Methanobacteriota</taxon>
        <taxon>Stenosarchaea group</taxon>
        <taxon>Halobacteria</taxon>
        <taxon>Halobacteriales</taxon>
        <taxon>Natrialbaceae</taxon>
        <taxon>Natrinema</taxon>
    </lineage>
</organism>
<evidence type="ECO:0000313" key="3">
    <source>
        <dbReference type="EMBL" id="SEU13088.1"/>
    </source>
</evidence>
<dbReference type="EMBL" id="FMZP01000089">
    <property type="protein sequence ID" value="SDD98149.1"/>
    <property type="molecule type" value="Genomic_DNA"/>
</dbReference>
<accession>A0A1I0JTF9</accession>
<name>A0A1I0JTF9_9EURY</name>
<dbReference type="Gene3D" id="3.90.320.10">
    <property type="match status" value="1"/>
</dbReference>
<dbReference type="Pfam" id="PF12705">
    <property type="entry name" value="PDDEXK_1"/>
    <property type="match status" value="1"/>
</dbReference>
<dbReference type="AlphaFoldDB" id="A0A1I0JTF9"/>
<dbReference type="InterPro" id="IPR011604">
    <property type="entry name" value="PDDEXK-like_dom_sf"/>
</dbReference>
<proteinExistence type="predicted"/>
<dbReference type="RefSeq" id="WP_394328135.1">
    <property type="nucleotide sequence ID" value="NZ_FMZP01000089.1"/>
</dbReference>
<keyword evidence="4" id="KW-1185">Reference proteome</keyword>
<feature type="domain" description="PD-(D/E)XK endonuclease-like" evidence="1">
    <location>
        <begin position="15"/>
        <end position="175"/>
    </location>
</feature>
<dbReference type="EMBL" id="FOIC01000057">
    <property type="protein sequence ID" value="SEU13088.1"/>
    <property type="molecule type" value="Genomic_DNA"/>
</dbReference>
<evidence type="ECO:0000313" key="5">
    <source>
        <dbReference type="Proteomes" id="UP000324021"/>
    </source>
</evidence>
<gene>
    <name evidence="3" type="ORF">SAMN04488694_1572</name>
    <name evidence="2" type="ORF">SAMN05192552_10892</name>
</gene>
<evidence type="ECO:0000313" key="4">
    <source>
        <dbReference type="Proteomes" id="UP000199320"/>
    </source>
</evidence>
<dbReference type="Proteomes" id="UP000324021">
    <property type="component" value="Unassembled WGS sequence"/>
</dbReference>
<evidence type="ECO:0000259" key="1">
    <source>
        <dbReference type="Pfam" id="PF12705"/>
    </source>
</evidence>
<dbReference type="Proteomes" id="UP000199320">
    <property type="component" value="Unassembled WGS sequence"/>
</dbReference>
<evidence type="ECO:0000313" key="2">
    <source>
        <dbReference type="EMBL" id="SDD98149.1"/>
    </source>
</evidence>